<dbReference type="AlphaFoldDB" id="A0A4D4LPR0"/>
<dbReference type="Proteomes" id="UP000301309">
    <property type="component" value="Unassembled WGS sequence"/>
</dbReference>
<feature type="region of interest" description="Disordered" evidence="1">
    <location>
        <begin position="1"/>
        <end position="42"/>
    </location>
</feature>
<dbReference type="EMBL" id="BJHW01000002">
    <property type="protein sequence ID" value="GDY60053.1"/>
    <property type="molecule type" value="Genomic_DNA"/>
</dbReference>
<proteinExistence type="predicted"/>
<evidence type="ECO:0000313" key="2">
    <source>
        <dbReference type="EMBL" id="GDY60053.1"/>
    </source>
</evidence>
<organism evidence="2 3">
    <name type="scientific">Streptomyces violaceusniger</name>
    <dbReference type="NCBI Taxonomy" id="68280"/>
    <lineage>
        <taxon>Bacteria</taxon>
        <taxon>Bacillati</taxon>
        <taxon>Actinomycetota</taxon>
        <taxon>Actinomycetes</taxon>
        <taxon>Kitasatosporales</taxon>
        <taxon>Streptomycetaceae</taxon>
        <taxon>Streptomyces</taxon>
        <taxon>Streptomyces violaceusniger group</taxon>
    </lineage>
</organism>
<name>A0A4D4LPR0_STRVO</name>
<evidence type="ECO:0000256" key="1">
    <source>
        <dbReference type="SAM" id="MobiDB-lite"/>
    </source>
</evidence>
<sequence length="105" mass="10288">MRSTGVPTVAEQRLRQGAADEGRRSWHFGMPDSVAGAAGGAGGGLAAAPMGVLHGAVLGTARRGPRYCTAWSSTGTAPTGTADQTEAATGLPPVVASDLSGIANG</sequence>
<feature type="compositionally biased region" description="Basic and acidic residues" evidence="1">
    <location>
        <begin position="12"/>
        <end position="24"/>
    </location>
</feature>
<evidence type="ECO:0000313" key="3">
    <source>
        <dbReference type="Proteomes" id="UP000301309"/>
    </source>
</evidence>
<reference evidence="2 3" key="1">
    <citation type="journal article" date="2020" name="Int. J. Syst. Evol. Microbiol.">
        <title>Reclassification of Streptomyces castelarensis and Streptomyces sporoclivatus as later heterotypic synonyms of Streptomyces antimycoticus.</title>
        <authorList>
            <person name="Komaki H."/>
            <person name="Tamura T."/>
        </authorList>
    </citation>
    <scope>NUCLEOTIDE SEQUENCE [LARGE SCALE GENOMIC DNA]</scope>
    <source>
        <strain evidence="2 3">NBRC 13459</strain>
    </source>
</reference>
<keyword evidence="3" id="KW-1185">Reference proteome</keyword>
<gene>
    <name evidence="2" type="ORF">SVIO_106760</name>
</gene>
<feature type="compositionally biased region" description="Polar residues" evidence="1">
    <location>
        <begin position="72"/>
        <end position="87"/>
    </location>
</feature>
<comment type="caution">
    <text evidence="2">The sequence shown here is derived from an EMBL/GenBank/DDBJ whole genome shotgun (WGS) entry which is preliminary data.</text>
</comment>
<accession>A0A4D4LPR0</accession>
<protein>
    <submittedName>
        <fullName evidence="2">Uncharacterized protein</fullName>
    </submittedName>
</protein>
<feature type="region of interest" description="Disordered" evidence="1">
    <location>
        <begin position="72"/>
        <end position="92"/>
    </location>
</feature>